<feature type="domain" description="Zeta toxin" evidence="7">
    <location>
        <begin position="41"/>
        <end position="198"/>
    </location>
</feature>
<dbReference type="Proteomes" id="UP000541955">
    <property type="component" value="Unassembled WGS sequence"/>
</dbReference>
<evidence type="ECO:0000256" key="5">
    <source>
        <dbReference type="ARBA" id="ARBA00032897"/>
    </source>
</evidence>
<evidence type="ECO:0000256" key="4">
    <source>
        <dbReference type="ARBA" id="ARBA00022840"/>
    </source>
</evidence>
<proteinExistence type="inferred from homology"/>
<evidence type="ECO:0000313" key="8">
    <source>
        <dbReference type="EMBL" id="MBC1563737.1"/>
    </source>
</evidence>
<dbReference type="PANTHER" id="PTHR31153:SF1">
    <property type="entry name" value="CALMODULIN CALCIUM-DEPENDENT NAD KINASE"/>
    <property type="match status" value="1"/>
</dbReference>
<dbReference type="AlphaFoldDB" id="A0A7X0XNA1"/>
<organism evidence="8 9">
    <name type="scientific">Listeria booriae</name>
    <dbReference type="NCBI Taxonomy" id="1552123"/>
    <lineage>
        <taxon>Bacteria</taxon>
        <taxon>Bacillati</taxon>
        <taxon>Bacillota</taxon>
        <taxon>Bacilli</taxon>
        <taxon>Bacillales</taxon>
        <taxon>Listeriaceae</taxon>
        <taxon>Listeria</taxon>
    </lineage>
</organism>
<evidence type="ECO:0000313" key="9">
    <source>
        <dbReference type="Proteomes" id="UP000541955"/>
    </source>
</evidence>
<dbReference type="Gene3D" id="3.40.50.300">
    <property type="entry name" value="P-loop containing nucleotide triphosphate hydrolases"/>
    <property type="match status" value="1"/>
</dbReference>
<evidence type="ECO:0000256" key="2">
    <source>
        <dbReference type="ARBA" id="ARBA00011963"/>
    </source>
</evidence>
<keyword evidence="3" id="KW-0547">Nucleotide-binding</keyword>
<comment type="caution">
    <text evidence="8">The sequence shown here is derived from an EMBL/GenBank/DDBJ whole genome shotgun (WGS) entry which is preliminary data.</text>
</comment>
<sequence>MIQLDTKSRFSSNGVYTTTRRQLHEDIARHFLSGAQSQGMIAIILGGGSGAGSGAGKTSVVTDIIGTKGFVVVDSDAIKEHIPEYNKFMQQHISTASDLVHEESTDIAKNLLHTAIQSRLSLIYDGTFANHNKYKRLISQLKQKQYTIQLIIIDVDISVAKRRVKARFAENQRYVPEEVVQETNSAVAKNFIALKDSVDEYLILDNSLNGISPTIIARKDKGCPPIVLNDYAYHFFLKKGRQF</sequence>
<evidence type="ECO:0000259" key="7">
    <source>
        <dbReference type="Pfam" id="PF06414"/>
    </source>
</evidence>
<accession>A0A7X0XNA1</accession>
<gene>
    <name evidence="8" type="ORF">HB902_16805</name>
</gene>
<reference evidence="8 9" key="1">
    <citation type="submission" date="2020-03" db="EMBL/GenBank/DDBJ databases">
        <title>Soil Listeria distribution.</title>
        <authorList>
            <person name="Liao J."/>
            <person name="Wiedmann M."/>
        </authorList>
    </citation>
    <scope>NUCLEOTIDE SEQUENCE [LARGE SCALE GENOMIC DNA]</scope>
    <source>
        <strain evidence="8 9">FSL L7-1387</strain>
    </source>
</reference>
<dbReference type="InterPro" id="IPR010488">
    <property type="entry name" value="Zeta_toxin_domain"/>
</dbReference>
<dbReference type="InterPro" id="IPR027417">
    <property type="entry name" value="P-loop_NTPase"/>
</dbReference>
<evidence type="ECO:0000256" key="3">
    <source>
        <dbReference type="ARBA" id="ARBA00022741"/>
    </source>
</evidence>
<dbReference type="Pfam" id="PF06414">
    <property type="entry name" value="Zeta_toxin"/>
    <property type="match status" value="1"/>
</dbReference>
<keyword evidence="4" id="KW-0067">ATP-binding</keyword>
<dbReference type="EMBL" id="JAARRW010000013">
    <property type="protein sequence ID" value="MBC1563737.1"/>
    <property type="molecule type" value="Genomic_DNA"/>
</dbReference>
<dbReference type="EC" id="2.7.1.176" evidence="2"/>
<name>A0A7X0XNA1_9LIST</name>
<dbReference type="RefSeq" id="WP_185430586.1">
    <property type="nucleotide sequence ID" value="NZ_JAARRW010000013.1"/>
</dbReference>
<protein>
    <recommendedName>
        <fullName evidence="5">UDP-N-acetylglucosamine kinase</fullName>
        <ecNumber evidence="2">2.7.1.176</ecNumber>
    </recommendedName>
    <alternativeName>
        <fullName evidence="5">UDP-N-acetylglucosamine kinase</fullName>
    </alternativeName>
</protein>
<evidence type="ECO:0000256" key="1">
    <source>
        <dbReference type="ARBA" id="ARBA00009104"/>
    </source>
</evidence>
<dbReference type="SUPFAM" id="SSF52540">
    <property type="entry name" value="P-loop containing nucleoside triphosphate hydrolases"/>
    <property type="match status" value="1"/>
</dbReference>
<dbReference type="InterPro" id="IPR044802">
    <property type="entry name" value="NADKc-like"/>
</dbReference>
<comment type="catalytic activity">
    <reaction evidence="6">
        <text>UDP-N-acetyl-alpha-D-glucosamine + ATP = UDP-N-acetyl-alpha-D-glucosamine 3'-phosphate + ADP + H(+)</text>
        <dbReference type="Rhea" id="RHEA:32671"/>
        <dbReference type="ChEBI" id="CHEBI:15378"/>
        <dbReference type="ChEBI" id="CHEBI:30616"/>
        <dbReference type="ChEBI" id="CHEBI:57705"/>
        <dbReference type="ChEBI" id="CHEBI:64353"/>
        <dbReference type="ChEBI" id="CHEBI:456216"/>
        <dbReference type="EC" id="2.7.1.176"/>
    </reaction>
</comment>
<dbReference type="GO" id="GO:0016301">
    <property type="term" value="F:kinase activity"/>
    <property type="evidence" value="ECO:0007669"/>
    <property type="project" value="InterPro"/>
</dbReference>
<dbReference type="PANTHER" id="PTHR31153">
    <property type="entry name" value="CALMODULIN CALCIUM-DEPENDENT NAD KINASE"/>
    <property type="match status" value="1"/>
</dbReference>
<evidence type="ECO:0000256" key="6">
    <source>
        <dbReference type="ARBA" id="ARBA00048178"/>
    </source>
</evidence>
<dbReference type="GO" id="GO:0005524">
    <property type="term" value="F:ATP binding"/>
    <property type="evidence" value="ECO:0007669"/>
    <property type="project" value="UniProtKB-KW"/>
</dbReference>
<comment type="similarity">
    <text evidence="1">Belongs to the zeta toxin family.</text>
</comment>